<protein>
    <submittedName>
        <fullName evidence="1">Uncharacterized protein</fullName>
    </submittedName>
</protein>
<name>A0A9N9LEF1_9HELO</name>
<evidence type="ECO:0000313" key="1">
    <source>
        <dbReference type="EMBL" id="CAG8971006.1"/>
    </source>
</evidence>
<keyword evidence="2" id="KW-1185">Reference proteome</keyword>
<dbReference type="AlphaFoldDB" id="A0A9N9LEF1"/>
<gene>
    <name evidence="1" type="ORF">HYALB_00007676</name>
</gene>
<reference evidence="1" key="1">
    <citation type="submission" date="2021-07" db="EMBL/GenBank/DDBJ databases">
        <authorList>
            <person name="Durling M."/>
        </authorList>
    </citation>
    <scope>NUCLEOTIDE SEQUENCE</scope>
</reference>
<dbReference type="EMBL" id="CAJVRM010000004">
    <property type="protein sequence ID" value="CAG8971006.1"/>
    <property type="molecule type" value="Genomic_DNA"/>
</dbReference>
<proteinExistence type="predicted"/>
<organism evidence="1 2">
    <name type="scientific">Hymenoscyphus albidus</name>
    <dbReference type="NCBI Taxonomy" id="595503"/>
    <lineage>
        <taxon>Eukaryota</taxon>
        <taxon>Fungi</taxon>
        <taxon>Dikarya</taxon>
        <taxon>Ascomycota</taxon>
        <taxon>Pezizomycotina</taxon>
        <taxon>Leotiomycetes</taxon>
        <taxon>Helotiales</taxon>
        <taxon>Helotiaceae</taxon>
        <taxon>Hymenoscyphus</taxon>
    </lineage>
</organism>
<evidence type="ECO:0000313" key="2">
    <source>
        <dbReference type="Proteomes" id="UP000701801"/>
    </source>
</evidence>
<accession>A0A9N9LEF1</accession>
<dbReference type="Proteomes" id="UP000701801">
    <property type="component" value="Unassembled WGS sequence"/>
</dbReference>
<comment type="caution">
    <text evidence="1">The sequence shown here is derived from an EMBL/GenBank/DDBJ whole genome shotgun (WGS) entry which is preliminary data.</text>
</comment>
<sequence>MTAALDVGQCGRHVKGHIGNGGHDELILVVEKDLDFPRPVAKLPLVIVVVVWEMKCNNHFRYSLPANLSNLPVGLFYIMRWALLSFNYLFFTPHTIVQHFAPPPNNGGETDA</sequence>